<sequence length="541" mass="59744">MLGDNLPPVNDVINLYKQYNIQRMRLYSPNHDAFRALGGSNIEVLVDVNNDDLKSLASSQDQANTWVQNNIQNYGNVNFKYIAVGNEITASSNIAQYLVPAMRNIQTAINNAGLGGKIKVSTSITYAMIGVSYPPSAGAFSNAEAAVIDPILRFLLDNQAPLLINIYPYFAYRDNQASIGLDYSLFTSNSVVVSDGSYGYKNLFDAQLDAAYAALETNNATSLRIHAQIGVCYGLLGNNLPSPQDVINMYKQYNIPRMRLYGPDQASLQALRGSNIEVMIGVPDENLERLASSQAEAYTWVRNNVQNYGDVNFKYIAVGNEIVAANYIAQFLVPAMRNIQTAINTAGLGAKIKVSTSITFGMMGVSYPPSAGEFNNVEAPVIDPIIRFLLENQAPLLLNLYPYFPYKNNQGVDIRLDYSLFTVNTVVVQDGPYGYKNLFDSMLDSVYVALEKKNARSLRIVVSETGWPTEGDFGASIDNAKTYNNNLAQHVKGGTPRRPGGPIETYIFDMFDENQKPLGIENHWGLFNPITRAPKYPINLN</sequence>
<dbReference type="SUPFAM" id="SSF51445">
    <property type="entry name" value="(Trans)glycosidases"/>
    <property type="match status" value="2"/>
</dbReference>
<keyword evidence="5 7" id="KW-0326">Glycosidase</keyword>
<dbReference type="AlphaFoldDB" id="A0AAN7Q0N0"/>
<evidence type="ECO:0000313" key="8">
    <source>
        <dbReference type="EMBL" id="KAK4757366.1"/>
    </source>
</evidence>
<dbReference type="InterPro" id="IPR000490">
    <property type="entry name" value="Glyco_hydro_17"/>
</dbReference>
<evidence type="ECO:0000256" key="7">
    <source>
        <dbReference type="RuleBase" id="RU004336"/>
    </source>
</evidence>
<dbReference type="Proteomes" id="UP001345219">
    <property type="component" value="Chromosome 15"/>
</dbReference>
<protein>
    <recommendedName>
        <fullName evidence="3">glucan endo-1,3-beta-D-glucosidase</fullName>
        <ecNumber evidence="3">3.2.1.39</ecNumber>
    </recommendedName>
</protein>
<evidence type="ECO:0000256" key="4">
    <source>
        <dbReference type="ARBA" id="ARBA00022801"/>
    </source>
</evidence>
<dbReference type="FunFam" id="3.20.20.80:FF:000010">
    <property type="entry name" value="glucan endo-1,3-beta-glucosidase, basic"/>
    <property type="match status" value="1"/>
</dbReference>
<name>A0AAN7Q0N0_9MYRT</name>
<evidence type="ECO:0000256" key="1">
    <source>
        <dbReference type="ARBA" id="ARBA00000382"/>
    </source>
</evidence>
<reference evidence="8 9" key="1">
    <citation type="journal article" date="2023" name="Hortic Res">
        <title>Pangenome of water caltrop reveals structural variations and asymmetric subgenome divergence after allopolyploidization.</title>
        <authorList>
            <person name="Zhang X."/>
            <person name="Chen Y."/>
            <person name="Wang L."/>
            <person name="Yuan Y."/>
            <person name="Fang M."/>
            <person name="Shi L."/>
            <person name="Lu R."/>
            <person name="Comes H.P."/>
            <person name="Ma Y."/>
            <person name="Chen Y."/>
            <person name="Huang G."/>
            <person name="Zhou Y."/>
            <person name="Zheng Z."/>
            <person name="Qiu Y."/>
        </authorList>
    </citation>
    <scope>NUCLEOTIDE SEQUENCE [LARGE SCALE GENOMIC DNA]</scope>
    <source>
        <tissue evidence="8">Roots</tissue>
    </source>
</reference>
<keyword evidence="9" id="KW-1185">Reference proteome</keyword>
<proteinExistence type="inferred from homology"/>
<evidence type="ECO:0000256" key="3">
    <source>
        <dbReference type="ARBA" id="ARBA00012780"/>
    </source>
</evidence>
<evidence type="ECO:0000313" key="9">
    <source>
        <dbReference type="Proteomes" id="UP001345219"/>
    </source>
</evidence>
<gene>
    <name evidence="8" type="ORF">SAY87_018667</name>
</gene>
<dbReference type="PANTHER" id="PTHR32227">
    <property type="entry name" value="GLUCAN ENDO-1,3-BETA-GLUCOSIDASE BG1-RELATED-RELATED"/>
    <property type="match status" value="1"/>
</dbReference>
<evidence type="ECO:0000256" key="2">
    <source>
        <dbReference type="ARBA" id="ARBA00008773"/>
    </source>
</evidence>
<comment type="catalytic activity">
    <reaction evidence="1">
        <text>Hydrolysis of (1-&gt;3)-beta-D-glucosidic linkages in (1-&gt;3)-beta-D-glucans.</text>
        <dbReference type="EC" id="3.2.1.39"/>
    </reaction>
</comment>
<accession>A0AAN7Q0N0</accession>
<dbReference type="Gene3D" id="3.20.20.80">
    <property type="entry name" value="Glycosidases"/>
    <property type="match status" value="2"/>
</dbReference>
<organism evidence="8 9">
    <name type="scientific">Trapa incisa</name>
    <dbReference type="NCBI Taxonomy" id="236973"/>
    <lineage>
        <taxon>Eukaryota</taxon>
        <taxon>Viridiplantae</taxon>
        <taxon>Streptophyta</taxon>
        <taxon>Embryophyta</taxon>
        <taxon>Tracheophyta</taxon>
        <taxon>Spermatophyta</taxon>
        <taxon>Magnoliopsida</taxon>
        <taxon>eudicotyledons</taxon>
        <taxon>Gunneridae</taxon>
        <taxon>Pentapetalae</taxon>
        <taxon>rosids</taxon>
        <taxon>malvids</taxon>
        <taxon>Myrtales</taxon>
        <taxon>Lythraceae</taxon>
        <taxon>Trapa</taxon>
    </lineage>
</organism>
<dbReference type="EMBL" id="JAXIOK010000012">
    <property type="protein sequence ID" value="KAK4757366.1"/>
    <property type="molecule type" value="Genomic_DNA"/>
</dbReference>
<dbReference type="EC" id="3.2.1.39" evidence="3"/>
<evidence type="ECO:0000256" key="5">
    <source>
        <dbReference type="ARBA" id="ARBA00023295"/>
    </source>
</evidence>
<dbReference type="GO" id="GO:0005975">
    <property type="term" value="P:carbohydrate metabolic process"/>
    <property type="evidence" value="ECO:0007669"/>
    <property type="project" value="InterPro"/>
</dbReference>
<keyword evidence="4 7" id="KW-0378">Hydrolase</keyword>
<comment type="similarity">
    <text evidence="2 6">Belongs to the glycosyl hydrolase 17 family.</text>
</comment>
<dbReference type="GO" id="GO:0042973">
    <property type="term" value="F:glucan endo-1,3-beta-D-glucosidase activity"/>
    <property type="evidence" value="ECO:0007669"/>
    <property type="project" value="UniProtKB-EC"/>
</dbReference>
<dbReference type="InterPro" id="IPR017853">
    <property type="entry name" value="GH"/>
</dbReference>
<evidence type="ECO:0000256" key="6">
    <source>
        <dbReference type="RuleBase" id="RU004335"/>
    </source>
</evidence>
<dbReference type="PROSITE" id="PS00587">
    <property type="entry name" value="GLYCOSYL_HYDROL_F17"/>
    <property type="match status" value="1"/>
</dbReference>
<dbReference type="Pfam" id="PF00332">
    <property type="entry name" value="Glyco_hydro_17"/>
    <property type="match status" value="2"/>
</dbReference>
<dbReference type="InterPro" id="IPR044965">
    <property type="entry name" value="Glyco_hydro_17_plant"/>
</dbReference>
<comment type="caution">
    <text evidence="8">The sequence shown here is derived from an EMBL/GenBank/DDBJ whole genome shotgun (WGS) entry which is preliminary data.</text>
</comment>